<gene>
    <name evidence="3" type="ORF">E6C50_11220</name>
</gene>
<keyword evidence="1" id="KW-0732">Signal</keyword>
<evidence type="ECO:0000313" key="4">
    <source>
        <dbReference type="Proteomes" id="UP000307507"/>
    </source>
</evidence>
<name>A0A4S3ZVR0_9FLAO</name>
<dbReference type="Proteomes" id="UP000307507">
    <property type="component" value="Unassembled WGS sequence"/>
</dbReference>
<dbReference type="AlphaFoldDB" id="A0A4S3ZVR0"/>
<dbReference type="InterPro" id="IPR038670">
    <property type="entry name" value="HslJ-like_sf"/>
</dbReference>
<comment type="caution">
    <text evidence="3">The sequence shown here is derived from an EMBL/GenBank/DDBJ whole genome shotgun (WGS) entry which is preliminary data.</text>
</comment>
<sequence>MKKVTLSLLTLALVSIGCNTAKKTTATASLEGTKWKLVELNGKPVSQTQMGKDVYLQLDAKDHRISGFSGCNGFGGTYTLKEGSRIELSQLMGTLMACPDLDTETAFLEVLRTVDNYNHNGKTLQLNKARMAPLAKFEAAK</sequence>
<feature type="chain" id="PRO_5020446957" evidence="1">
    <location>
        <begin position="22"/>
        <end position="141"/>
    </location>
</feature>
<dbReference type="Gene3D" id="2.40.128.270">
    <property type="match status" value="1"/>
</dbReference>
<feature type="domain" description="DUF306" evidence="2">
    <location>
        <begin position="28"/>
        <end position="138"/>
    </location>
</feature>
<dbReference type="InterPro" id="IPR053147">
    <property type="entry name" value="Hsp_HslJ-like"/>
</dbReference>
<proteinExistence type="predicted"/>
<dbReference type="OrthoDB" id="880459at2"/>
<dbReference type="PROSITE" id="PS51257">
    <property type="entry name" value="PROKAR_LIPOPROTEIN"/>
    <property type="match status" value="1"/>
</dbReference>
<dbReference type="PANTHER" id="PTHR35535">
    <property type="entry name" value="HEAT SHOCK PROTEIN HSLJ"/>
    <property type="match status" value="1"/>
</dbReference>
<dbReference type="RefSeq" id="WP_136403321.1">
    <property type="nucleotide sequence ID" value="NZ_SSNZ01000004.1"/>
</dbReference>
<reference evidence="3 4" key="1">
    <citation type="submission" date="2019-04" db="EMBL/GenBank/DDBJ databases">
        <title>Flavobacterium sp. nov. isolated from construction timber.</title>
        <authorList>
            <person name="Lin S.-Y."/>
            <person name="Chang C.-T."/>
            <person name="Young C.-C."/>
        </authorList>
    </citation>
    <scope>NUCLEOTIDE SEQUENCE [LARGE SCALE GENOMIC DNA]</scope>
    <source>
        <strain evidence="3 4">CC-CTC003</strain>
    </source>
</reference>
<dbReference type="InterPro" id="IPR005184">
    <property type="entry name" value="DUF306_Meta_HslJ"/>
</dbReference>
<evidence type="ECO:0000313" key="3">
    <source>
        <dbReference type="EMBL" id="THF49915.1"/>
    </source>
</evidence>
<evidence type="ECO:0000259" key="2">
    <source>
        <dbReference type="Pfam" id="PF03724"/>
    </source>
</evidence>
<dbReference type="Pfam" id="PF03724">
    <property type="entry name" value="META"/>
    <property type="match status" value="1"/>
</dbReference>
<dbReference type="PANTHER" id="PTHR35535:SF1">
    <property type="entry name" value="HEAT SHOCK PROTEIN HSLJ"/>
    <property type="match status" value="1"/>
</dbReference>
<protein>
    <submittedName>
        <fullName evidence="3">META domain-containing protein</fullName>
    </submittedName>
</protein>
<keyword evidence="4" id="KW-1185">Reference proteome</keyword>
<evidence type="ECO:0000256" key="1">
    <source>
        <dbReference type="SAM" id="SignalP"/>
    </source>
</evidence>
<organism evidence="3 4">
    <name type="scientific">Flavobacterium supellecticarium</name>
    <dbReference type="NCBI Taxonomy" id="2565924"/>
    <lineage>
        <taxon>Bacteria</taxon>
        <taxon>Pseudomonadati</taxon>
        <taxon>Bacteroidota</taxon>
        <taxon>Flavobacteriia</taxon>
        <taxon>Flavobacteriales</taxon>
        <taxon>Flavobacteriaceae</taxon>
        <taxon>Flavobacterium</taxon>
    </lineage>
</organism>
<dbReference type="EMBL" id="SSNZ01000004">
    <property type="protein sequence ID" value="THF49915.1"/>
    <property type="molecule type" value="Genomic_DNA"/>
</dbReference>
<accession>A0A4S3ZVR0</accession>
<feature type="signal peptide" evidence="1">
    <location>
        <begin position="1"/>
        <end position="21"/>
    </location>
</feature>